<organism evidence="2 3">
    <name type="scientific">Protopolystoma xenopodis</name>
    <dbReference type="NCBI Taxonomy" id="117903"/>
    <lineage>
        <taxon>Eukaryota</taxon>
        <taxon>Metazoa</taxon>
        <taxon>Spiralia</taxon>
        <taxon>Lophotrochozoa</taxon>
        <taxon>Platyhelminthes</taxon>
        <taxon>Monogenea</taxon>
        <taxon>Polyopisthocotylea</taxon>
        <taxon>Polystomatidea</taxon>
        <taxon>Polystomatidae</taxon>
        <taxon>Protopolystoma</taxon>
    </lineage>
</organism>
<feature type="region of interest" description="Disordered" evidence="1">
    <location>
        <begin position="40"/>
        <end position="69"/>
    </location>
</feature>
<evidence type="ECO:0000256" key="1">
    <source>
        <dbReference type="SAM" id="MobiDB-lite"/>
    </source>
</evidence>
<evidence type="ECO:0000313" key="2">
    <source>
        <dbReference type="EMBL" id="VEL33405.1"/>
    </source>
</evidence>
<dbReference type="EMBL" id="CAAALY010245719">
    <property type="protein sequence ID" value="VEL33405.1"/>
    <property type="molecule type" value="Genomic_DNA"/>
</dbReference>
<reference evidence="2" key="1">
    <citation type="submission" date="2018-11" db="EMBL/GenBank/DDBJ databases">
        <authorList>
            <consortium name="Pathogen Informatics"/>
        </authorList>
    </citation>
    <scope>NUCLEOTIDE SEQUENCE</scope>
</reference>
<dbReference type="Proteomes" id="UP000784294">
    <property type="component" value="Unassembled WGS sequence"/>
</dbReference>
<proteinExistence type="predicted"/>
<gene>
    <name evidence="2" type="ORF">PXEA_LOCUS26845</name>
</gene>
<evidence type="ECO:0000313" key="3">
    <source>
        <dbReference type="Proteomes" id="UP000784294"/>
    </source>
</evidence>
<protein>
    <submittedName>
        <fullName evidence="2">Uncharacterized protein</fullName>
    </submittedName>
</protein>
<keyword evidence="3" id="KW-1185">Reference proteome</keyword>
<dbReference type="AlphaFoldDB" id="A0A448XC40"/>
<comment type="caution">
    <text evidence="2">The sequence shown here is derived from an EMBL/GenBank/DDBJ whole genome shotgun (WGS) entry which is preliminary data.</text>
</comment>
<sequence>MSDRYYAYETRQHCDRVLEWLNKLALDRWDVTTMPSGAQPVWAQLSSQRTDQGRRSSSDDLVGAEVEQDTRRGAVEDASMCVSAARLDEAGLVSTRLRFKRSTRPCRLDEMAAETVTSRAFRPARVHVRLGWSLFESVASLHGPVDNEKGQGCPLKTAKNMLALGI</sequence>
<accession>A0A448XC40</accession>
<name>A0A448XC40_9PLAT</name>